<dbReference type="SUPFAM" id="SSF75420">
    <property type="entry name" value="YhbC-like, N-terminal domain"/>
    <property type="match status" value="1"/>
</dbReference>
<proteinExistence type="inferred from homology"/>
<organism evidence="6 7">
    <name type="scientific">Selenobaculum gibii</name>
    <dbReference type="NCBI Taxonomy" id="3054208"/>
    <lineage>
        <taxon>Bacteria</taxon>
        <taxon>Bacillati</taxon>
        <taxon>Bacillota</taxon>
        <taxon>Negativicutes</taxon>
        <taxon>Selenomonadales</taxon>
        <taxon>Selenomonadaceae</taxon>
        <taxon>Selenobaculum</taxon>
    </lineage>
</organism>
<dbReference type="InterPro" id="IPR035956">
    <property type="entry name" value="RimP_N_sf"/>
</dbReference>
<dbReference type="InterPro" id="IPR036847">
    <property type="entry name" value="RimP_C_sf"/>
</dbReference>
<dbReference type="GO" id="GO:0000028">
    <property type="term" value="P:ribosomal small subunit assembly"/>
    <property type="evidence" value="ECO:0007669"/>
    <property type="project" value="TreeGrafter"/>
</dbReference>
<gene>
    <name evidence="3" type="primary">rimP</name>
    <name evidence="6" type="ORF">P3F81_06290</name>
</gene>
<comment type="subcellular location">
    <subcellularLocation>
        <location evidence="3">Cytoplasm</location>
    </subcellularLocation>
</comment>
<dbReference type="Gene3D" id="2.30.30.180">
    <property type="entry name" value="Ribosome maturation factor RimP, C-terminal domain"/>
    <property type="match status" value="1"/>
</dbReference>
<evidence type="ECO:0000256" key="2">
    <source>
        <dbReference type="ARBA" id="ARBA00022517"/>
    </source>
</evidence>
<dbReference type="InterPro" id="IPR028989">
    <property type="entry name" value="RimP_N"/>
</dbReference>
<comment type="function">
    <text evidence="3">Required for maturation of 30S ribosomal subunits.</text>
</comment>
<dbReference type="EMBL" id="CP120678">
    <property type="protein sequence ID" value="WIW71901.1"/>
    <property type="molecule type" value="Genomic_DNA"/>
</dbReference>
<evidence type="ECO:0000256" key="3">
    <source>
        <dbReference type="HAMAP-Rule" id="MF_01077"/>
    </source>
</evidence>
<name>A0A9Y2AKW4_9FIRM</name>
<dbReference type="InterPro" id="IPR028998">
    <property type="entry name" value="RimP_C"/>
</dbReference>
<dbReference type="RefSeq" id="WP_309320766.1">
    <property type="nucleotide sequence ID" value="NZ_CP120678.1"/>
</dbReference>
<sequence length="148" mass="16959">MANHIENLVEKLVAELLADTEIELVDVEYVKERDWYLRVFIDKIGGIEIEDCQSLSEQLESKLDELDPISESYYLEVSSPGIDRVLKKDRDLERHKGDMIEISTFAPIDGSKSIVGKLTSFTNIDLIINDSKVIPRDKIAKIKLYVEF</sequence>
<dbReference type="PANTHER" id="PTHR33867">
    <property type="entry name" value="RIBOSOME MATURATION FACTOR RIMP"/>
    <property type="match status" value="1"/>
</dbReference>
<protein>
    <recommendedName>
        <fullName evidence="3">Ribosome maturation factor RimP</fullName>
    </recommendedName>
</protein>
<dbReference type="SUPFAM" id="SSF74942">
    <property type="entry name" value="YhbC-like, C-terminal domain"/>
    <property type="match status" value="1"/>
</dbReference>
<dbReference type="CDD" id="cd01734">
    <property type="entry name" value="YlxS_C"/>
    <property type="match status" value="1"/>
</dbReference>
<dbReference type="AlphaFoldDB" id="A0A9Y2AKW4"/>
<evidence type="ECO:0000313" key="7">
    <source>
        <dbReference type="Proteomes" id="UP001243623"/>
    </source>
</evidence>
<feature type="domain" description="Ribosome maturation factor RimP C-terminal" evidence="5">
    <location>
        <begin position="86"/>
        <end position="148"/>
    </location>
</feature>
<dbReference type="PANTHER" id="PTHR33867:SF1">
    <property type="entry name" value="RIBOSOME MATURATION FACTOR RIMP"/>
    <property type="match status" value="1"/>
</dbReference>
<keyword evidence="7" id="KW-1185">Reference proteome</keyword>
<evidence type="ECO:0000313" key="6">
    <source>
        <dbReference type="EMBL" id="WIW71901.1"/>
    </source>
</evidence>
<dbReference type="InterPro" id="IPR003728">
    <property type="entry name" value="Ribosome_maturation_RimP"/>
</dbReference>
<dbReference type="HAMAP" id="MF_01077">
    <property type="entry name" value="RimP"/>
    <property type="match status" value="1"/>
</dbReference>
<dbReference type="KEGG" id="sgbi:P3F81_06290"/>
<feature type="domain" description="Ribosome maturation factor RimP N-terminal" evidence="4">
    <location>
        <begin position="12"/>
        <end position="83"/>
    </location>
</feature>
<dbReference type="Proteomes" id="UP001243623">
    <property type="component" value="Chromosome"/>
</dbReference>
<evidence type="ECO:0000259" key="5">
    <source>
        <dbReference type="Pfam" id="PF17384"/>
    </source>
</evidence>
<evidence type="ECO:0000256" key="1">
    <source>
        <dbReference type="ARBA" id="ARBA00022490"/>
    </source>
</evidence>
<dbReference type="Pfam" id="PF02576">
    <property type="entry name" value="RimP_N"/>
    <property type="match status" value="1"/>
</dbReference>
<evidence type="ECO:0000259" key="4">
    <source>
        <dbReference type="Pfam" id="PF02576"/>
    </source>
</evidence>
<keyword evidence="2 3" id="KW-0690">Ribosome biogenesis</keyword>
<dbReference type="GO" id="GO:0005829">
    <property type="term" value="C:cytosol"/>
    <property type="evidence" value="ECO:0007669"/>
    <property type="project" value="TreeGrafter"/>
</dbReference>
<accession>A0A9Y2AKW4</accession>
<dbReference type="Gene3D" id="3.30.300.70">
    <property type="entry name" value="RimP-like superfamily, N-terminal"/>
    <property type="match status" value="1"/>
</dbReference>
<comment type="similarity">
    <text evidence="3">Belongs to the RimP family.</text>
</comment>
<dbReference type="FunFam" id="3.30.300.70:FF:000001">
    <property type="entry name" value="Ribosome maturation factor RimP"/>
    <property type="match status" value="1"/>
</dbReference>
<dbReference type="Pfam" id="PF17384">
    <property type="entry name" value="DUF150_C"/>
    <property type="match status" value="1"/>
</dbReference>
<dbReference type="GO" id="GO:0006412">
    <property type="term" value="P:translation"/>
    <property type="evidence" value="ECO:0007669"/>
    <property type="project" value="TreeGrafter"/>
</dbReference>
<keyword evidence="1 3" id="KW-0963">Cytoplasm</keyword>
<reference evidence="6" key="1">
    <citation type="submission" date="2023-03" db="EMBL/GenBank/DDBJ databases">
        <title>Selenobaculum gbiensis gen. nov. sp. nov., a new bacterium isolated from the gut microbiota of IBD patient.</title>
        <authorList>
            <person name="Yeo S."/>
            <person name="Park H."/>
            <person name="Huh C.S."/>
        </authorList>
    </citation>
    <scope>NUCLEOTIDE SEQUENCE</scope>
    <source>
        <strain evidence="6">ICN-92133</strain>
    </source>
</reference>